<dbReference type="PANTHER" id="PTHR30026">
    <property type="entry name" value="OUTER MEMBRANE PROTEIN TOLC"/>
    <property type="match status" value="1"/>
</dbReference>
<keyword evidence="7" id="KW-0998">Cell outer membrane</keyword>
<dbReference type="Proteomes" id="UP001196980">
    <property type="component" value="Unassembled WGS sequence"/>
</dbReference>
<sequence>MLCYGAEIEVTDVSKDTLTITEGLAIATERGRIINIASHNVGIAASESDIAQAAMRPSVDAAAGHSSLYYQPGAIFNNNTVNTANKSSFFYGITVKQTIYDFGARLSRYNESLAAIDKAMIDVDRTRNVVALNYLLVCFELLETDRLIYVALREVEQLTAHRDVTQSLYNAGVVTRNDSLAADVKLADARQRLLSLKNLRTLNASRLNYFLTRAINDAVMLIDDSPPPHRPFNPLRCTYATPAVSGANSGWQTGKYRCSNCNPPQRRLRTIRGSTSGADLTTPKTATRCMRATGRLSWGPS</sequence>
<dbReference type="PANTHER" id="PTHR30026:SF21">
    <property type="entry name" value="SLR1270 PROTEIN"/>
    <property type="match status" value="1"/>
</dbReference>
<evidence type="ECO:0000256" key="3">
    <source>
        <dbReference type="ARBA" id="ARBA00022448"/>
    </source>
</evidence>
<gene>
    <name evidence="8" type="ORF">HWQ67_00615</name>
</gene>
<evidence type="ECO:0000313" key="8">
    <source>
        <dbReference type="EMBL" id="MBV6340077.1"/>
    </source>
</evidence>
<proteinExistence type="inferred from homology"/>
<keyword evidence="4" id="KW-1134">Transmembrane beta strand</keyword>
<evidence type="ECO:0000256" key="7">
    <source>
        <dbReference type="ARBA" id="ARBA00023237"/>
    </source>
</evidence>
<dbReference type="InterPro" id="IPR051906">
    <property type="entry name" value="TolC-like"/>
</dbReference>
<comment type="subcellular location">
    <subcellularLocation>
        <location evidence="1">Cell outer membrane</location>
    </subcellularLocation>
</comment>
<evidence type="ECO:0000256" key="2">
    <source>
        <dbReference type="ARBA" id="ARBA00007613"/>
    </source>
</evidence>
<evidence type="ECO:0000256" key="5">
    <source>
        <dbReference type="ARBA" id="ARBA00022692"/>
    </source>
</evidence>
<dbReference type="Pfam" id="PF02321">
    <property type="entry name" value="OEP"/>
    <property type="match status" value="1"/>
</dbReference>
<organism evidence="8 9">
    <name type="scientific">Candidatus Magnetobacterium casense</name>
    <dbReference type="NCBI Taxonomy" id="1455061"/>
    <lineage>
        <taxon>Bacteria</taxon>
        <taxon>Pseudomonadati</taxon>
        <taxon>Nitrospirota</taxon>
        <taxon>Thermodesulfovibrionia</taxon>
        <taxon>Thermodesulfovibrionales</taxon>
        <taxon>Candidatus Magnetobacteriaceae</taxon>
        <taxon>Candidatus Magnetobacterium</taxon>
    </lineage>
</organism>
<evidence type="ECO:0000256" key="1">
    <source>
        <dbReference type="ARBA" id="ARBA00004442"/>
    </source>
</evidence>
<comment type="similarity">
    <text evidence="2">Belongs to the outer membrane factor (OMF) (TC 1.B.17) family.</text>
</comment>
<dbReference type="InterPro" id="IPR003423">
    <property type="entry name" value="OMP_efflux"/>
</dbReference>
<reference evidence="8 9" key="1">
    <citation type="journal article" date="2020" name="J Geophys Res Biogeosci">
        <title>Magnetotaxis as an Adaptation to Enable Bacterial Shuttling of Microbial Sulfur and Sulfur Cycling Across Aquatic Oxic#Anoxic Interfaces.</title>
        <authorList>
            <person name="Li J."/>
            <person name="Liu P."/>
            <person name="Wang J."/>
            <person name="Roberts A.P."/>
            <person name="Pan Y."/>
        </authorList>
    </citation>
    <scope>NUCLEOTIDE SEQUENCE [LARGE SCALE GENOMIC DNA]</scope>
    <source>
        <strain evidence="8 9">MYR-1_YQ</strain>
    </source>
</reference>
<accession>A0ABS6RTX0</accession>
<keyword evidence="3" id="KW-0813">Transport</keyword>
<comment type="caution">
    <text evidence="8">The sequence shown here is derived from an EMBL/GenBank/DDBJ whole genome shotgun (WGS) entry which is preliminary data.</text>
</comment>
<name>A0ABS6RTX0_9BACT</name>
<evidence type="ECO:0000313" key="9">
    <source>
        <dbReference type="Proteomes" id="UP001196980"/>
    </source>
</evidence>
<keyword evidence="5" id="KW-0812">Transmembrane</keyword>
<protein>
    <submittedName>
        <fullName evidence="8">TolC family protein</fullName>
    </submittedName>
</protein>
<keyword evidence="9" id="KW-1185">Reference proteome</keyword>
<dbReference type="EMBL" id="JABXWD010000005">
    <property type="protein sequence ID" value="MBV6340077.1"/>
    <property type="molecule type" value="Genomic_DNA"/>
</dbReference>
<evidence type="ECO:0000256" key="4">
    <source>
        <dbReference type="ARBA" id="ARBA00022452"/>
    </source>
</evidence>
<evidence type="ECO:0000256" key="6">
    <source>
        <dbReference type="ARBA" id="ARBA00023136"/>
    </source>
</evidence>
<keyword evidence="6" id="KW-0472">Membrane</keyword>